<name>A0A423XH84_9PEZI</name>
<dbReference type="PANTHER" id="PTHR24305:SF210">
    <property type="entry name" value="CYTOCHROME P450 MONOOXYGENASE ASQL-RELATED"/>
    <property type="match status" value="1"/>
</dbReference>
<dbReference type="InterPro" id="IPR036396">
    <property type="entry name" value="Cyt_P450_sf"/>
</dbReference>
<accession>A0A423XH84</accession>
<keyword evidence="9" id="KW-1185">Reference proteome</keyword>
<dbReference type="EMBL" id="LKEB01000009">
    <property type="protein sequence ID" value="ROW15372.1"/>
    <property type="molecule type" value="Genomic_DNA"/>
</dbReference>
<keyword evidence="5 6" id="KW-0408">Iron</keyword>
<dbReference type="PRINTS" id="PR00385">
    <property type="entry name" value="P450"/>
</dbReference>
<dbReference type="InterPro" id="IPR002401">
    <property type="entry name" value="Cyt_P450_E_grp-I"/>
</dbReference>
<dbReference type="InParanoid" id="A0A423XH84"/>
<evidence type="ECO:0000256" key="2">
    <source>
        <dbReference type="ARBA" id="ARBA00010617"/>
    </source>
</evidence>
<feature type="binding site" description="axial binding residue" evidence="6">
    <location>
        <position position="415"/>
    </location>
    <ligand>
        <name>heme</name>
        <dbReference type="ChEBI" id="CHEBI:30413"/>
    </ligand>
    <ligandPart>
        <name>Fe</name>
        <dbReference type="ChEBI" id="CHEBI:18248"/>
    </ligandPart>
</feature>
<keyword evidence="4 6" id="KW-0479">Metal-binding</keyword>
<evidence type="ECO:0000256" key="3">
    <source>
        <dbReference type="ARBA" id="ARBA00022617"/>
    </source>
</evidence>
<dbReference type="GO" id="GO:0005506">
    <property type="term" value="F:iron ion binding"/>
    <property type="evidence" value="ECO:0007669"/>
    <property type="project" value="InterPro"/>
</dbReference>
<dbReference type="AlphaFoldDB" id="A0A423XH84"/>
<dbReference type="SUPFAM" id="SSF48264">
    <property type="entry name" value="Cytochrome P450"/>
    <property type="match status" value="1"/>
</dbReference>
<evidence type="ECO:0000256" key="1">
    <source>
        <dbReference type="ARBA" id="ARBA00001971"/>
    </source>
</evidence>
<proteinExistence type="inferred from homology"/>
<dbReference type="PROSITE" id="PS00086">
    <property type="entry name" value="CYTOCHROME_P450"/>
    <property type="match status" value="1"/>
</dbReference>
<comment type="cofactor">
    <cofactor evidence="1 6">
        <name>heme</name>
        <dbReference type="ChEBI" id="CHEBI:30413"/>
    </cofactor>
</comment>
<keyword evidence="3 6" id="KW-0349">Heme</keyword>
<dbReference type="Gene3D" id="1.10.630.10">
    <property type="entry name" value="Cytochrome P450"/>
    <property type="match status" value="1"/>
</dbReference>
<protein>
    <submittedName>
        <fullName evidence="8">Uncharacterized protein</fullName>
    </submittedName>
</protein>
<evidence type="ECO:0000256" key="5">
    <source>
        <dbReference type="ARBA" id="ARBA00023004"/>
    </source>
</evidence>
<comment type="similarity">
    <text evidence="2 7">Belongs to the cytochrome P450 family.</text>
</comment>
<dbReference type="InterPro" id="IPR017972">
    <property type="entry name" value="Cyt_P450_CS"/>
</dbReference>
<dbReference type="CDD" id="cd11058">
    <property type="entry name" value="CYP60B-like"/>
    <property type="match status" value="1"/>
</dbReference>
<dbReference type="InterPro" id="IPR001128">
    <property type="entry name" value="Cyt_P450"/>
</dbReference>
<dbReference type="Proteomes" id="UP000285146">
    <property type="component" value="Unassembled WGS sequence"/>
</dbReference>
<dbReference type="GO" id="GO:0004497">
    <property type="term" value="F:monooxygenase activity"/>
    <property type="evidence" value="ECO:0007669"/>
    <property type="project" value="UniProtKB-KW"/>
</dbReference>
<evidence type="ECO:0000256" key="4">
    <source>
        <dbReference type="ARBA" id="ARBA00022723"/>
    </source>
</evidence>
<dbReference type="InterPro" id="IPR050121">
    <property type="entry name" value="Cytochrome_P450_monoxygenase"/>
</dbReference>
<dbReference type="OrthoDB" id="1470350at2759"/>
<evidence type="ECO:0000313" key="8">
    <source>
        <dbReference type="EMBL" id="ROW15372.1"/>
    </source>
</evidence>
<organism evidence="8 9">
    <name type="scientific">Cytospora leucostoma</name>
    <dbReference type="NCBI Taxonomy" id="1230097"/>
    <lineage>
        <taxon>Eukaryota</taxon>
        <taxon>Fungi</taxon>
        <taxon>Dikarya</taxon>
        <taxon>Ascomycota</taxon>
        <taxon>Pezizomycotina</taxon>
        <taxon>Sordariomycetes</taxon>
        <taxon>Sordariomycetidae</taxon>
        <taxon>Diaporthales</taxon>
        <taxon>Cytosporaceae</taxon>
        <taxon>Cytospora</taxon>
    </lineage>
</organism>
<keyword evidence="7" id="KW-0503">Monooxygenase</keyword>
<reference evidence="8 9" key="1">
    <citation type="submission" date="2015-09" db="EMBL/GenBank/DDBJ databases">
        <title>Host preference determinants of Valsa canker pathogens revealed by comparative genomics.</title>
        <authorList>
            <person name="Yin Z."/>
            <person name="Huang L."/>
        </authorList>
    </citation>
    <scope>NUCLEOTIDE SEQUENCE [LARGE SCALE GENOMIC DNA]</scope>
    <source>
        <strain evidence="8 9">SXYLt</strain>
    </source>
</reference>
<keyword evidence="7" id="KW-0560">Oxidoreductase</keyword>
<dbReference type="GO" id="GO:0020037">
    <property type="term" value="F:heme binding"/>
    <property type="evidence" value="ECO:0007669"/>
    <property type="project" value="InterPro"/>
</dbReference>
<sequence length="471" mass="53162">MDTIFGTNRSVKQLGDVWIARLESWNFQVREPILPELSVGLALRVVATLVCHVFRVGPNELSFASATSFKAIYGTRTAGEPKVTKDAFYEMFGSGFNEACLGSEKDPRKAGNKRGLFSAAFSAKALSEQEVIIQHCIDQFIEKLGVLGSGPQGVDMVKWYEMVSFDILGEMAFGETFGCIEAESPHYWLDIILGHMLIITLMDNLRRYPLFLAAAKALPAKWTSSLRNKQTDYSREKVRRRLEKDADQRDFLTNVANKVRNGEVSAEEMAAHSSTIVVAGGETTATVMASMTVFLLQSPQSHEKLKREIRGRFESLEDIDITTTGQLPYLQAVIKEGLRIFPANSQGLPRRSPGMVVDGHFVPEGTEFYVSPWTVAHDEQYFHDPMVFKPERWLDPDCTDVKEASQPFSLGPRGCIGKSFAYAQMSLELAKIVWKYDMELVNPDLDYEAECRMHFMWHKPKVNIRFSQRKI</sequence>
<evidence type="ECO:0000313" key="9">
    <source>
        <dbReference type="Proteomes" id="UP000285146"/>
    </source>
</evidence>
<dbReference type="PANTHER" id="PTHR24305">
    <property type="entry name" value="CYTOCHROME P450"/>
    <property type="match status" value="1"/>
</dbReference>
<gene>
    <name evidence="8" type="ORF">VPNG_02265</name>
</gene>
<comment type="caution">
    <text evidence="8">The sequence shown here is derived from an EMBL/GenBank/DDBJ whole genome shotgun (WGS) entry which is preliminary data.</text>
</comment>
<dbReference type="STRING" id="1230097.A0A423XH84"/>
<evidence type="ECO:0000256" key="7">
    <source>
        <dbReference type="RuleBase" id="RU000461"/>
    </source>
</evidence>
<evidence type="ECO:0000256" key="6">
    <source>
        <dbReference type="PIRSR" id="PIRSR602401-1"/>
    </source>
</evidence>
<dbReference type="GO" id="GO:0016705">
    <property type="term" value="F:oxidoreductase activity, acting on paired donors, with incorporation or reduction of molecular oxygen"/>
    <property type="evidence" value="ECO:0007669"/>
    <property type="project" value="InterPro"/>
</dbReference>
<dbReference type="PRINTS" id="PR00463">
    <property type="entry name" value="EP450I"/>
</dbReference>
<dbReference type="Pfam" id="PF00067">
    <property type="entry name" value="p450"/>
    <property type="match status" value="1"/>
</dbReference>